<feature type="region of interest" description="Disordered" evidence="17">
    <location>
        <begin position="453"/>
        <end position="478"/>
    </location>
</feature>
<dbReference type="GO" id="GO:0004715">
    <property type="term" value="F:non-membrane spanning protein tyrosine kinase activity"/>
    <property type="evidence" value="ECO:0007669"/>
    <property type="project" value="UniProtKB-EC"/>
</dbReference>
<sequence>MELRDYVSAVRKRWWLLATTACLALVAAVVVTAQTAPTYAASVTFFVSTPSSGVTDAYQGGLFSQQRARSYVNLVGSDRLARAAAADPGVGLDAAGVRRRISARTIPDTVLLEVTVTDTDSSRALRVTQAVATRFAELVATLETPPGSTAPTVRVDVVTGPSVSTDPISPQPARNFAIALLLGLVAGAAAAVLRELLDNSIRSVAALRQATKKAILAAVPHDTHAIESPLLVEDAAWSPRGEAMRHLRTNLQFVDPDRRARCVVVTSALPDEGKSTIACNLAIVLAEAGHRVLLVDADVRRPKLAEYLDLEGAVGLTNVLVGQVDVATAVQRWGEQELFVLCSGTIPPNPSELLGSQQMTRLLAEVSEDYEYVVVDTSPLLVVTDAAVVASRADGAVLVTRAGRTTVTQAQAAVEAIEAVSARLFGCVLNGAKGGNGDGYTYAYYGPAEADRPQRALPAAPAQPKEEPAPIKAGTRGA</sequence>
<organism evidence="20 21">
    <name type="scientific">Dactylosporangium matsuzakiense</name>
    <dbReference type="NCBI Taxonomy" id="53360"/>
    <lineage>
        <taxon>Bacteria</taxon>
        <taxon>Bacillati</taxon>
        <taxon>Actinomycetota</taxon>
        <taxon>Actinomycetes</taxon>
        <taxon>Micromonosporales</taxon>
        <taxon>Micromonosporaceae</taxon>
        <taxon>Dactylosporangium</taxon>
    </lineage>
</organism>
<keyword evidence="15" id="KW-0829">Tyrosine-protein kinase</keyword>
<evidence type="ECO:0000259" key="19">
    <source>
        <dbReference type="Pfam" id="PF13614"/>
    </source>
</evidence>
<evidence type="ECO:0000256" key="7">
    <source>
        <dbReference type="ARBA" id="ARBA00022519"/>
    </source>
</evidence>
<dbReference type="GO" id="GO:0005886">
    <property type="term" value="C:plasma membrane"/>
    <property type="evidence" value="ECO:0007669"/>
    <property type="project" value="UniProtKB-SubCell"/>
</dbReference>
<feature type="domain" description="AAA" evidence="19">
    <location>
        <begin position="273"/>
        <end position="400"/>
    </location>
</feature>
<comment type="catalytic activity">
    <reaction evidence="16">
        <text>L-tyrosyl-[protein] + ATP = O-phospho-L-tyrosyl-[protein] + ADP + H(+)</text>
        <dbReference type="Rhea" id="RHEA:10596"/>
        <dbReference type="Rhea" id="RHEA-COMP:10136"/>
        <dbReference type="Rhea" id="RHEA-COMP:20101"/>
        <dbReference type="ChEBI" id="CHEBI:15378"/>
        <dbReference type="ChEBI" id="CHEBI:30616"/>
        <dbReference type="ChEBI" id="CHEBI:46858"/>
        <dbReference type="ChEBI" id="CHEBI:61978"/>
        <dbReference type="ChEBI" id="CHEBI:456216"/>
        <dbReference type="EC" id="2.7.10.2"/>
    </reaction>
</comment>
<comment type="similarity">
    <text evidence="2">Belongs to the CpsC/CapA family.</text>
</comment>
<keyword evidence="7" id="KW-0997">Cell inner membrane</keyword>
<evidence type="ECO:0000313" key="20">
    <source>
        <dbReference type="EMBL" id="GLK98653.1"/>
    </source>
</evidence>
<dbReference type="CDD" id="cd05387">
    <property type="entry name" value="BY-kinase"/>
    <property type="match status" value="1"/>
</dbReference>
<keyword evidence="14" id="KW-0472">Membrane</keyword>
<evidence type="ECO:0000256" key="10">
    <source>
        <dbReference type="ARBA" id="ARBA00022741"/>
    </source>
</evidence>
<comment type="subcellular location">
    <subcellularLocation>
        <location evidence="1">Cell inner membrane</location>
        <topology evidence="1">Multi-pass membrane protein</topology>
    </subcellularLocation>
</comment>
<evidence type="ECO:0000256" key="16">
    <source>
        <dbReference type="ARBA" id="ARBA00051245"/>
    </source>
</evidence>
<dbReference type="EMBL" id="BSFP01000002">
    <property type="protein sequence ID" value="GLK98653.1"/>
    <property type="molecule type" value="Genomic_DNA"/>
</dbReference>
<comment type="caution">
    <text evidence="20">The sequence shown here is derived from an EMBL/GenBank/DDBJ whole genome shotgun (WGS) entry which is preliminary data.</text>
</comment>
<dbReference type="Pfam" id="PF13614">
    <property type="entry name" value="AAA_31"/>
    <property type="match status" value="1"/>
</dbReference>
<evidence type="ECO:0000256" key="3">
    <source>
        <dbReference type="ARBA" id="ARBA00007316"/>
    </source>
</evidence>
<dbReference type="RefSeq" id="WP_261962440.1">
    <property type="nucleotide sequence ID" value="NZ_BAAAXA010000001.1"/>
</dbReference>
<dbReference type="Pfam" id="PF02706">
    <property type="entry name" value="Wzz"/>
    <property type="match status" value="1"/>
</dbReference>
<dbReference type="GO" id="GO:0042802">
    <property type="term" value="F:identical protein binding"/>
    <property type="evidence" value="ECO:0007669"/>
    <property type="project" value="UniProtKB-ARBA"/>
</dbReference>
<dbReference type="EC" id="2.7.10.2" evidence="5"/>
<dbReference type="Gene3D" id="3.40.50.300">
    <property type="entry name" value="P-loop containing nucleotide triphosphate hydrolases"/>
    <property type="match status" value="1"/>
</dbReference>
<dbReference type="AlphaFoldDB" id="A0A9W6KDB1"/>
<protein>
    <recommendedName>
        <fullName evidence="5">non-specific protein-tyrosine kinase</fullName>
        <ecNumber evidence="5">2.7.10.2</ecNumber>
    </recommendedName>
</protein>
<evidence type="ECO:0000256" key="9">
    <source>
        <dbReference type="ARBA" id="ARBA00022692"/>
    </source>
</evidence>
<keyword evidence="11" id="KW-0418">Kinase</keyword>
<dbReference type="NCBIfam" id="TIGR01007">
    <property type="entry name" value="eps_fam"/>
    <property type="match status" value="1"/>
</dbReference>
<keyword evidence="13" id="KW-1133">Transmembrane helix</keyword>
<evidence type="ECO:0000256" key="17">
    <source>
        <dbReference type="SAM" id="MobiDB-lite"/>
    </source>
</evidence>
<dbReference type="InterPro" id="IPR027417">
    <property type="entry name" value="P-loop_NTPase"/>
</dbReference>
<evidence type="ECO:0000256" key="6">
    <source>
        <dbReference type="ARBA" id="ARBA00022475"/>
    </source>
</evidence>
<reference evidence="20" key="2">
    <citation type="submission" date="2023-01" db="EMBL/GenBank/DDBJ databases">
        <authorList>
            <person name="Sun Q."/>
            <person name="Evtushenko L."/>
        </authorList>
    </citation>
    <scope>NUCLEOTIDE SEQUENCE</scope>
    <source>
        <strain evidence="20">VKM Ac-1321</strain>
    </source>
</reference>
<evidence type="ECO:0000256" key="5">
    <source>
        <dbReference type="ARBA" id="ARBA00011903"/>
    </source>
</evidence>
<evidence type="ECO:0000256" key="4">
    <source>
        <dbReference type="ARBA" id="ARBA00008883"/>
    </source>
</evidence>
<feature type="domain" description="Polysaccharide chain length determinant N-terminal" evidence="18">
    <location>
        <begin position="2"/>
        <end position="82"/>
    </location>
</feature>
<dbReference type="InterPro" id="IPR003856">
    <property type="entry name" value="LPS_length_determ_N"/>
</dbReference>
<keyword evidence="10" id="KW-0547">Nucleotide-binding</keyword>
<evidence type="ECO:0000256" key="8">
    <source>
        <dbReference type="ARBA" id="ARBA00022679"/>
    </source>
</evidence>
<name>A0A9W6KDB1_9ACTN</name>
<accession>A0A9W6KDB1</accession>
<dbReference type="InterPro" id="IPR025669">
    <property type="entry name" value="AAA_dom"/>
</dbReference>
<keyword evidence="6" id="KW-1003">Cell membrane</keyword>
<evidence type="ECO:0000256" key="15">
    <source>
        <dbReference type="ARBA" id="ARBA00023137"/>
    </source>
</evidence>
<evidence type="ECO:0000256" key="14">
    <source>
        <dbReference type="ARBA" id="ARBA00023136"/>
    </source>
</evidence>
<evidence type="ECO:0000259" key="18">
    <source>
        <dbReference type="Pfam" id="PF02706"/>
    </source>
</evidence>
<dbReference type="SUPFAM" id="SSF52540">
    <property type="entry name" value="P-loop containing nucleoside triphosphate hydrolases"/>
    <property type="match status" value="1"/>
</dbReference>
<dbReference type="FunFam" id="3.40.50.300:FF:000527">
    <property type="entry name" value="Tyrosine-protein kinase etk"/>
    <property type="match status" value="1"/>
</dbReference>
<comment type="similarity">
    <text evidence="3">Belongs to the CpsD/CapB family.</text>
</comment>
<evidence type="ECO:0000256" key="2">
    <source>
        <dbReference type="ARBA" id="ARBA00006683"/>
    </source>
</evidence>
<dbReference type="InterPro" id="IPR005702">
    <property type="entry name" value="Wzc-like_C"/>
</dbReference>
<comment type="similarity">
    <text evidence="4">Belongs to the etk/wzc family.</text>
</comment>
<evidence type="ECO:0000256" key="1">
    <source>
        <dbReference type="ARBA" id="ARBA00004429"/>
    </source>
</evidence>
<dbReference type="InterPro" id="IPR050445">
    <property type="entry name" value="Bact_polysacc_biosynth/exp"/>
</dbReference>
<keyword evidence="21" id="KW-1185">Reference proteome</keyword>
<keyword evidence="8" id="KW-0808">Transferase</keyword>
<keyword evidence="9" id="KW-0812">Transmembrane</keyword>
<reference evidence="20" key="1">
    <citation type="journal article" date="2014" name="Int. J. Syst. Evol. Microbiol.">
        <title>Complete genome sequence of Corynebacterium casei LMG S-19264T (=DSM 44701T), isolated from a smear-ripened cheese.</title>
        <authorList>
            <consortium name="US DOE Joint Genome Institute (JGI-PGF)"/>
            <person name="Walter F."/>
            <person name="Albersmeier A."/>
            <person name="Kalinowski J."/>
            <person name="Ruckert C."/>
        </authorList>
    </citation>
    <scope>NUCLEOTIDE SEQUENCE</scope>
    <source>
        <strain evidence="20">VKM Ac-1321</strain>
    </source>
</reference>
<evidence type="ECO:0000256" key="12">
    <source>
        <dbReference type="ARBA" id="ARBA00022840"/>
    </source>
</evidence>
<dbReference type="PANTHER" id="PTHR32309">
    <property type="entry name" value="TYROSINE-PROTEIN KINASE"/>
    <property type="match status" value="1"/>
</dbReference>
<keyword evidence="12" id="KW-0067">ATP-binding</keyword>
<evidence type="ECO:0000256" key="13">
    <source>
        <dbReference type="ARBA" id="ARBA00022989"/>
    </source>
</evidence>
<dbReference type="GO" id="GO:0005524">
    <property type="term" value="F:ATP binding"/>
    <property type="evidence" value="ECO:0007669"/>
    <property type="project" value="UniProtKB-KW"/>
</dbReference>
<proteinExistence type="inferred from homology"/>
<dbReference type="PANTHER" id="PTHR32309:SF13">
    <property type="entry name" value="FERRIC ENTEROBACTIN TRANSPORT PROTEIN FEPE"/>
    <property type="match status" value="1"/>
</dbReference>
<gene>
    <name evidence="20" type="ORF">GCM10017581_003940</name>
</gene>
<dbReference type="Proteomes" id="UP001143480">
    <property type="component" value="Unassembled WGS sequence"/>
</dbReference>
<evidence type="ECO:0000313" key="21">
    <source>
        <dbReference type="Proteomes" id="UP001143480"/>
    </source>
</evidence>
<evidence type="ECO:0000256" key="11">
    <source>
        <dbReference type="ARBA" id="ARBA00022777"/>
    </source>
</evidence>